<feature type="transmembrane region" description="Helical" evidence="7">
    <location>
        <begin position="157"/>
        <end position="179"/>
    </location>
</feature>
<reference evidence="9" key="2">
    <citation type="submission" date="2020-11" db="EMBL/GenBank/DDBJ databases">
        <title>Whole genome sequencing of Colletotrichum sp.</title>
        <authorList>
            <person name="Li H."/>
        </authorList>
    </citation>
    <scope>NUCLEOTIDE SEQUENCE</scope>
    <source>
        <strain evidence="9">CkLH20</strain>
    </source>
</reference>
<dbReference type="RefSeq" id="XP_038743122.1">
    <property type="nucleotide sequence ID" value="XM_038891486.1"/>
</dbReference>
<dbReference type="PANTHER" id="PTHR42812">
    <property type="entry name" value="BETA-XYLOSIDASE"/>
    <property type="match status" value="1"/>
</dbReference>
<keyword evidence="10" id="KW-1185">Reference proteome</keyword>
<feature type="compositionally biased region" description="Basic and acidic residues" evidence="6">
    <location>
        <begin position="9"/>
        <end position="21"/>
    </location>
</feature>
<dbReference type="InterPro" id="IPR041542">
    <property type="entry name" value="GH43_C2"/>
</dbReference>
<dbReference type="Pfam" id="PF17851">
    <property type="entry name" value="GH43_C2"/>
    <property type="match status" value="1"/>
</dbReference>
<dbReference type="Proteomes" id="UP000781932">
    <property type="component" value="Unassembled WGS sequence"/>
</dbReference>
<dbReference type="Gene3D" id="1.10.286.90">
    <property type="entry name" value="MFS transporter, transmembrane helix TM10b"/>
    <property type="match status" value="1"/>
</dbReference>
<evidence type="ECO:0000259" key="8">
    <source>
        <dbReference type="Pfam" id="PF17851"/>
    </source>
</evidence>
<comment type="caution">
    <text evidence="9">The sequence shown here is derived from an EMBL/GenBank/DDBJ whole genome shotgun (WGS) entry which is preliminary data.</text>
</comment>
<evidence type="ECO:0000313" key="9">
    <source>
        <dbReference type="EMBL" id="KAF9873661.1"/>
    </source>
</evidence>
<feature type="transmembrane region" description="Helical" evidence="7">
    <location>
        <begin position="331"/>
        <end position="356"/>
    </location>
</feature>
<sequence>MDPPTPHGGVEERSTKDDDAVKSIAKVPSNTCGSVLETDEQPQSDIDTNVKVIDEAIEAIGFGKFQWQLTLSCGFGFLADQMLLVSISLVGPQLIPEFAPTYPTLLPAANYGGLLAGAVIMGLLADNIGRRLIWQLSIFGISISTMLAASSPNWAAINSWVAICGFFGGGNLAIDLTILAENISQRWSFMLAGLACVWGLGNAITGFIGWALLVPFGCPQEATPSTCPKSENMGWRYLYITLGGLCLVMSIIRAFVIRTHESPRWLVSCGRVDEAVGVLNRISAMNKSDFNVSANQFIRTTATESPPRSTSVAENMRRASRLFSGKSQIRLMICLTLLWMLVGIAYPLFTLFLPYYLRAHGADLGDTSNYTTYRDWTITSVVGIFGPALSMYMVSHRHIRSKRSLILTGAACTAFSAAFTSVKSQAQNLAFSSMVSFWLNAMYAVIYSWNPDPAILRVEDTYYMAVSSFTYFPGVPIYKSKDLANWELISHALKTPEHLPIYGISHGEGVWAPSFSYHDGLFYITSMTRWGSDPGWRSWPRIWYISSPDLITWSDFTWAEPYGIDPDIFHDVDSGKTYLNLMGVNNNYERYWGITQCEIDLASGRCVGPYRNIWNGTLPNVPSARPEGPKMFKRGDFYYLLIAEGGTSTGHRATIARSASPEGPWEAAPNNPLIYNGADQNLTIQSTGHATFTDTPDGEWYASLLARRNVNGRSVLGREAFLVKVEWEDGWPTMNGGEPLLISQSIEGPDQELPKPKWTDRFEGSELGLSWYQVRTPYVKDYRLGSSAAALNKRVVANQTGGLLFNPNVFTLGDRDTPAAVFHKQTSLNMTFSATLLPTDKGLGPRQSVGIASYLSDVNHQDIGVRGCWNTTGLCLYVDLLPTSAGADTRPNSTEYALSEATIPADLTLHIRAAPQTYSLGYSRGNSTSPTWVKEFSSRQMSANPGYPNFEGSMFALFASGNGEPWPFDAPDVGFSSVEEVYYEENLPDYGS</sequence>
<evidence type="ECO:0000256" key="7">
    <source>
        <dbReference type="SAM" id="Phobius"/>
    </source>
</evidence>
<dbReference type="Gene3D" id="1.20.1250.20">
    <property type="entry name" value="MFS general substrate transporter like domains"/>
    <property type="match status" value="1"/>
</dbReference>
<proteinExistence type="inferred from homology"/>
<keyword evidence="3" id="KW-0326">Glycosidase</keyword>
<accession>A0A9P6LHX8</accession>
<feature type="transmembrane region" description="Helical" evidence="7">
    <location>
        <begin position="428"/>
        <end position="449"/>
    </location>
</feature>
<dbReference type="OrthoDB" id="2139957at2759"/>
<feature type="transmembrane region" description="Helical" evidence="7">
    <location>
        <begin position="132"/>
        <end position="151"/>
    </location>
</feature>
<dbReference type="InterPro" id="IPR006710">
    <property type="entry name" value="Glyco_hydro_43"/>
</dbReference>
<dbReference type="InterPro" id="IPR051795">
    <property type="entry name" value="Glycosyl_Hydrlase_43"/>
</dbReference>
<dbReference type="Gene3D" id="2.60.120.200">
    <property type="match status" value="1"/>
</dbReference>
<dbReference type="GO" id="GO:0022857">
    <property type="term" value="F:transmembrane transporter activity"/>
    <property type="evidence" value="ECO:0007669"/>
    <property type="project" value="InterPro"/>
</dbReference>
<dbReference type="InterPro" id="IPR013320">
    <property type="entry name" value="ConA-like_dom_sf"/>
</dbReference>
<dbReference type="Pfam" id="PF04616">
    <property type="entry name" value="Glyco_hydro_43"/>
    <property type="match status" value="1"/>
</dbReference>
<dbReference type="GeneID" id="62164560"/>
<dbReference type="GO" id="GO:0004553">
    <property type="term" value="F:hydrolase activity, hydrolyzing O-glycosyl compounds"/>
    <property type="evidence" value="ECO:0007669"/>
    <property type="project" value="InterPro"/>
</dbReference>
<dbReference type="SUPFAM" id="SSF103473">
    <property type="entry name" value="MFS general substrate transporter"/>
    <property type="match status" value="1"/>
</dbReference>
<feature type="transmembrane region" description="Helical" evidence="7">
    <location>
        <begin position="102"/>
        <end position="125"/>
    </location>
</feature>
<gene>
    <name evidence="9" type="ORF">CkaCkLH20_08771</name>
</gene>
<dbReference type="Gene3D" id="2.115.10.20">
    <property type="entry name" value="Glycosyl hydrolase domain, family 43"/>
    <property type="match status" value="1"/>
</dbReference>
<dbReference type="SUPFAM" id="SSF75005">
    <property type="entry name" value="Arabinanase/levansucrase/invertase"/>
    <property type="match status" value="1"/>
</dbReference>
<dbReference type="CDD" id="cd17316">
    <property type="entry name" value="MFS_SV2_like"/>
    <property type="match status" value="1"/>
</dbReference>
<evidence type="ECO:0000256" key="6">
    <source>
        <dbReference type="SAM" id="MobiDB-lite"/>
    </source>
</evidence>
<evidence type="ECO:0000256" key="2">
    <source>
        <dbReference type="ARBA" id="ARBA00022801"/>
    </source>
</evidence>
<evidence type="ECO:0000256" key="1">
    <source>
        <dbReference type="ARBA" id="ARBA00009865"/>
    </source>
</evidence>
<dbReference type="InterPro" id="IPR023296">
    <property type="entry name" value="Glyco_hydro_beta-prop_sf"/>
</dbReference>
<name>A0A9P6LHX8_9PEZI</name>
<dbReference type="CDD" id="cd18617">
    <property type="entry name" value="GH43_XynB-like"/>
    <property type="match status" value="1"/>
</dbReference>
<dbReference type="GO" id="GO:0005975">
    <property type="term" value="P:carbohydrate metabolic process"/>
    <property type="evidence" value="ECO:0007669"/>
    <property type="project" value="InterPro"/>
</dbReference>
<evidence type="ECO:0000256" key="3">
    <source>
        <dbReference type="ARBA" id="ARBA00023295"/>
    </source>
</evidence>
<evidence type="ECO:0000256" key="5">
    <source>
        <dbReference type="PIRSR" id="PIRSR606710-2"/>
    </source>
</evidence>
<feature type="active site" description="Proton donor" evidence="4">
    <location>
        <position position="627"/>
    </location>
</feature>
<dbReference type="SUPFAM" id="SSF49899">
    <property type="entry name" value="Concanavalin A-like lectins/glucanases"/>
    <property type="match status" value="1"/>
</dbReference>
<dbReference type="AlphaFoldDB" id="A0A9P6LHX8"/>
<feature type="transmembrane region" description="Helical" evidence="7">
    <location>
        <begin position="191"/>
        <end position="217"/>
    </location>
</feature>
<reference evidence="9" key="1">
    <citation type="submission" date="2020-03" db="EMBL/GenBank/DDBJ databases">
        <authorList>
            <person name="He L."/>
        </authorList>
    </citation>
    <scope>NUCLEOTIDE SEQUENCE</scope>
    <source>
        <strain evidence="9">CkLH20</strain>
    </source>
</reference>
<keyword evidence="7" id="KW-0812">Transmembrane</keyword>
<keyword evidence="7" id="KW-1133">Transmembrane helix</keyword>
<evidence type="ECO:0000256" key="4">
    <source>
        <dbReference type="PIRSR" id="PIRSR606710-1"/>
    </source>
</evidence>
<keyword evidence="7" id="KW-0472">Membrane</keyword>
<feature type="region of interest" description="Disordered" evidence="6">
    <location>
        <begin position="1"/>
        <end position="22"/>
    </location>
</feature>
<protein>
    <recommendedName>
        <fullName evidence="8">Beta-xylosidase C-terminal Concanavalin A-like domain-containing protein</fullName>
    </recommendedName>
</protein>
<feature type="active site" description="Proton acceptor" evidence="4">
    <location>
        <position position="452"/>
    </location>
</feature>
<feature type="transmembrane region" description="Helical" evidence="7">
    <location>
        <begin position="376"/>
        <end position="393"/>
    </location>
</feature>
<comment type="similarity">
    <text evidence="1">Belongs to the glycosyl hydrolase 43 family.</text>
</comment>
<evidence type="ECO:0000313" key="10">
    <source>
        <dbReference type="Proteomes" id="UP000781932"/>
    </source>
</evidence>
<keyword evidence="2" id="KW-0378">Hydrolase</keyword>
<dbReference type="EMBL" id="JAATWM020000030">
    <property type="protein sequence ID" value="KAF9873661.1"/>
    <property type="molecule type" value="Genomic_DNA"/>
</dbReference>
<dbReference type="PANTHER" id="PTHR42812:SF16">
    <property type="entry name" value="HYDROLASE, PUTATIVE (AFU_ORTHOLOGUE AFUA_7G06110)-RELATED"/>
    <property type="match status" value="1"/>
</dbReference>
<dbReference type="InterPro" id="IPR036259">
    <property type="entry name" value="MFS_trans_sf"/>
</dbReference>
<organism evidence="9 10">
    <name type="scientific">Colletotrichum karsti</name>
    <dbReference type="NCBI Taxonomy" id="1095194"/>
    <lineage>
        <taxon>Eukaryota</taxon>
        <taxon>Fungi</taxon>
        <taxon>Dikarya</taxon>
        <taxon>Ascomycota</taxon>
        <taxon>Pezizomycotina</taxon>
        <taxon>Sordariomycetes</taxon>
        <taxon>Hypocreomycetidae</taxon>
        <taxon>Glomerellales</taxon>
        <taxon>Glomerellaceae</taxon>
        <taxon>Colletotrichum</taxon>
        <taxon>Colletotrichum boninense species complex</taxon>
    </lineage>
</organism>
<feature type="site" description="Important for catalytic activity, responsible for pKa modulation of the active site Glu and correct orientation of both the proton donor and substrate" evidence="5">
    <location>
        <position position="565"/>
    </location>
</feature>
<feature type="domain" description="Beta-xylosidase C-terminal Concanavalin A-like" evidence="8">
    <location>
        <begin position="760"/>
        <end position="964"/>
    </location>
</feature>
<dbReference type="GO" id="GO:0016020">
    <property type="term" value="C:membrane"/>
    <property type="evidence" value="ECO:0007669"/>
    <property type="project" value="UniProtKB-SubCell"/>
</dbReference>
<feature type="transmembrane region" description="Helical" evidence="7">
    <location>
        <begin position="237"/>
        <end position="256"/>
    </location>
</feature>